<dbReference type="Gene3D" id="3.90.230.10">
    <property type="entry name" value="Creatinase/methionine aminopeptidase superfamily"/>
    <property type="match status" value="1"/>
</dbReference>
<dbReference type="PANTHER" id="PTHR46112:SF3">
    <property type="entry name" value="AMINOPEPTIDASE YPDF"/>
    <property type="match status" value="1"/>
</dbReference>
<evidence type="ECO:0000259" key="2">
    <source>
        <dbReference type="Pfam" id="PF01321"/>
    </source>
</evidence>
<dbReference type="Gene3D" id="3.40.350.10">
    <property type="entry name" value="Creatinase/prolidase N-terminal domain"/>
    <property type="match status" value="1"/>
</dbReference>
<dbReference type="EMBL" id="BA000035">
    <property type="protein sequence ID" value="BAC18423.1"/>
    <property type="molecule type" value="Genomic_DNA"/>
</dbReference>
<dbReference type="Proteomes" id="UP000001409">
    <property type="component" value="Chromosome"/>
</dbReference>
<dbReference type="Pfam" id="PF01321">
    <property type="entry name" value="Creatinase_N"/>
    <property type="match status" value="1"/>
</dbReference>
<dbReference type="InterPro" id="IPR050659">
    <property type="entry name" value="Peptidase_M24B"/>
</dbReference>
<dbReference type="InterPro" id="IPR000994">
    <property type="entry name" value="Pept_M24"/>
</dbReference>
<dbReference type="InterPro" id="IPR029149">
    <property type="entry name" value="Creatin/AminoP/Spt16_N"/>
</dbReference>
<keyword evidence="4" id="KW-1185">Reference proteome</keyword>
<organism evidence="3 4">
    <name type="scientific">Corynebacterium efficiens (strain DSM 44549 / YS-314 / AJ 12310 / JCM 11189 / NBRC 100395)</name>
    <dbReference type="NCBI Taxonomy" id="196164"/>
    <lineage>
        <taxon>Bacteria</taxon>
        <taxon>Bacillati</taxon>
        <taxon>Actinomycetota</taxon>
        <taxon>Actinomycetes</taxon>
        <taxon>Mycobacteriales</taxon>
        <taxon>Corynebacteriaceae</taxon>
        <taxon>Corynebacterium</taxon>
    </lineage>
</organism>
<dbReference type="PANTHER" id="PTHR46112">
    <property type="entry name" value="AMINOPEPTIDASE"/>
    <property type="match status" value="1"/>
</dbReference>
<dbReference type="STRING" id="196164.gene:10742032"/>
<evidence type="ECO:0000259" key="1">
    <source>
        <dbReference type="Pfam" id="PF00557"/>
    </source>
</evidence>
<dbReference type="InterPro" id="IPR036005">
    <property type="entry name" value="Creatinase/aminopeptidase-like"/>
</dbReference>
<protein>
    <submittedName>
        <fullName evidence="3">Putative dipeptidase</fullName>
    </submittedName>
</protein>
<evidence type="ECO:0000313" key="4">
    <source>
        <dbReference type="Proteomes" id="UP000001409"/>
    </source>
</evidence>
<dbReference type="SUPFAM" id="SSF53092">
    <property type="entry name" value="Creatinase/prolidase N-terminal domain"/>
    <property type="match status" value="1"/>
</dbReference>
<dbReference type="eggNOG" id="COG0006">
    <property type="taxonomic scope" value="Bacteria"/>
</dbReference>
<dbReference type="Pfam" id="PF00557">
    <property type="entry name" value="Peptidase_M24"/>
    <property type="match status" value="1"/>
</dbReference>
<name>Q8FTF6_COREF</name>
<feature type="domain" description="Creatinase N-terminal" evidence="2">
    <location>
        <begin position="20"/>
        <end position="138"/>
    </location>
</feature>
<evidence type="ECO:0000313" key="3">
    <source>
        <dbReference type="EMBL" id="BAC18423.1"/>
    </source>
</evidence>
<proteinExistence type="predicted"/>
<dbReference type="SUPFAM" id="SSF55920">
    <property type="entry name" value="Creatinase/aminopeptidase"/>
    <property type="match status" value="1"/>
</dbReference>
<reference evidence="3 4" key="1">
    <citation type="journal article" date="2003" name="Genome Res.">
        <title>Comparative complete genome sequence analysis of the amino acid replacements responsible for the thermostability of Corynebacterium efficiens.</title>
        <authorList>
            <person name="Nishio Y."/>
            <person name="Nakamura Y."/>
            <person name="Kawarabayasi Y."/>
            <person name="Usuda Y."/>
            <person name="Kimura E."/>
            <person name="Sugimoto S."/>
            <person name="Matsui K."/>
            <person name="Yamagishi A."/>
            <person name="Kikuchi H."/>
            <person name="Ikeo K."/>
            <person name="Gojobori T."/>
        </authorList>
    </citation>
    <scope>NUCLEOTIDE SEQUENCE [LARGE SCALE GENOMIC DNA]</scope>
    <source>
        <strain evidence="4">DSM 44549 / YS-314 / AJ 12310 / JCM 11189 / NBRC 100395</strain>
    </source>
</reference>
<dbReference type="KEGG" id="cef:CE1613"/>
<dbReference type="AlphaFoldDB" id="Q8FTF6"/>
<accession>Q8FTF6</accession>
<feature type="domain" description="Peptidase M24" evidence="1">
    <location>
        <begin position="165"/>
        <end position="370"/>
    </location>
</feature>
<dbReference type="HOGENOM" id="CLU_017266_4_1_11"/>
<sequence>MDAMSDPSSNIFPTEVYAERLERAQAGAASAGLNGLIIGTGAELAYLTGSWLTTHERLTALVIPVLGTPTIILPAVDRGDLALSAIPDLDITVRGWVDGENAHQLAVDALDPLGMEMMGVGIGSSITADHLLPFQELLPVGIRYELAVQVLKELFVSKDDAEITQLRDAGAAIDRVHAKVPSLLVDGRTERDVATDLEELILAEHTAVDFIIVGSGPNGANPHHSFSDRVLATGDVVVVDIGGTFGVGYHSDCTRTYVVGGPDAQRDPEFTKLYDALHAAQLAAVAQARPGVTAASVDQAARMAIEAVGYGEHFIHRTGHGIGLSTHEEPFIMAGNDLILEPGMAFSIEPGIYIEGVHGARIEDIVVITDDGCETLNNQPKDLQ</sequence>
<dbReference type="InterPro" id="IPR000587">
    <property type="entry name" value="Creatinase_N"/>
</dbReference>